<feature type="compositionally biased region" description="Polar residues" evidence="1">
    <location>
        <begin position="86"/>
        <end position="101"/>
    </location>
</feature>
<reference evidence="2 3" key="1">
    <citation type="journal article" date="2018" name="Front. Plant Sci.">
        <title>Red Clover (Trifolium pratense) and Zigzag Clover (T. medium) - A Picture of Genomic Similarities and Differences.</title>
        <authorList>
            <person name="Dluhosova J."/>
            <person name="Istvanek J."/>
            <person name="Nedelnik J."/>
            <person name="Repkova J."/>
        </authorList>
    </citation>
    <scope>NUCLEOTIDE SEQUENCE [LARGE SCALE GENOMIC DNA]</scope>
    <source>
        <strain evidence="3">cv. 10/8</strain>
        <tissue evidence="2">Leaf</tissue>
    </source>
</reference>
<protein>
    <submittedName>
        <fullName evidence="2">Uncharacterized protein</fullName>
    </submittedName>
</protein>
<organism evidence="2 3">
    <name type="scientific">Trifolium medium</name>
    <dbReference type="NCBI Taxonomy" id="97028"/>
    <lineage>
        <taxon>Eukaryota</taxon>
        <taxon>Viridiplantae</taxon>
        <taxon>Streptophyta</taxon>
        <taxon>Embryophyta</taxon>
        <taxon>Tracheophyta</taxon>
        <taxon>Spermatophyta</taxon>
        <taxon>Magnoliopsida</taxon>
        <taxon>eudicotyledons</taxon>
        <taxon>Gunneridae</taxon>
        <taxon>Pentapetalae</taxon>
        <taxon>rosids</taxon>
        <taxon>fabids</taxon>
        <taxon>Fabales</taxon>
        <taxon>Fabaceae</taxon>
        <taxon>Papilionoideae</taxon>
        <taxon>50 kb inversion clade</taxon>
        <taxon>NPAAA clade</taxon>
        <taxon>Hologalegina</taxon>
        <taxon>IRL clade</taxon>
        <taxon>Trifolieae</taxon>
        <taxon>Trifolium</taxon>
    </lineage>
</organism>
<dbReference type="Proteomes" id="UP000265520">
    <property type="component" value="Unassembled WGS sequence"/>
</dbReference>
<feature type="non-terminal residue" evidence="2">
    <location>
        <position position="215"/>
    </location>
</feature>
<evidence type="ECO:0000256" key="1">
    <source>
        <dbReference type="SAM" id="MobiDB-lite"/>
    </source>
</evidence>
<dbReference type="EMBL" id="LXQA010044247">
    <property type="protein sequence ID" value="MCI00790.1"/>
    <property type="molecule type" value="Genomic_DNA"/>
</dbReference>
<keyword evidence="3" id="KW-1185">Reference proteome</keyword>
<feature type="region of interest" description="Disordered" evidence="1">
    <location>
        <begin position="38"/>
        <end position="109"/>
    </location>
</feature>
<comment type="caution">
    <text evidence="2">The sequence shown here is derived from an EMBL/GenBank/DDBJ whole genome shotgun (WGS) entry which is preliminary data.</text>
</comment>
<evidence type="ECO:0000313" key="2">
    <source>
        <dbReference type="EMBL" id="MCI00790.1"/>
    </source>
</evidence>
<evidence type="ECO:0000313" key="3">
    <source>
        <dbReference type="Proteomes" id="UP000265520"/>
    </source>
</evidence>
<name>A0A392NNI5_9FABA</name>
<dbReference type="AlphaFoldDB" id="A0A392NNI5"/>
<sequence>MDIGDLINREGDNDALKDYLQRMRTITNEERLAFLAKARQQKSEPETVVGDPLTQLLVEDEASKGGKRKRKTETGRITMPIPNKGEASTTGSGVEGTTQLRGGSGDKNKTDVAARLGVAQPSSSHTAPVTDFGAAPSLWDPLFNPMEFIENEINMVGDISRFSAASTEELRKKSLGYELKGLLLNYLLSSRQEQEVLEAKNKMKVVDENLDSIEK</sequence>
<accession>A0A392NNI5</accession>
<proteinExistence type="predicted"/>